<organism evidence="1">
    <name type="scientific">Rhizophora mucronata</name>
    <name type="common">Asiatic mangrove</name>
    <dbReference type="NCBI Taxonomy" id="61149"/>
    <lineage>
        <taxon>Eukaryota</taxon>
        <taxon>Viridiplantae</taxon>
        <taxon>Streptophyta</taxon>
        <taxon>Embryophyta</taxon>
        <taxon>Tracheophyta</taxon>
        <taxon>Spermatophyta</taxon>
        <taxon>Magnoliopsida</taxon>
        <taxon>eudicotyledons</taxon>
        <taxon>Gunneridae</taxon>
        <taxon>Pentapetalae</taxon>
        <taxon>rosids</taxon>
        <taxon>fabids</taxon>
        <taxon>Malpighiales</taxon>
        <taxon>Rhizophoraceae</taxon>
        <taxon>Rhizophora</taxon>
    </lineage>
</organism>
<proteinExistence type="predicted"/>
<dbReference type="AlphaFoldDB" id="A0A2P2LUS1"/>
<evidence type="ECO:0000313" key="1">
    <source>
        <dbReference type="EMBL" id="MBX21710.1"/>
    </source>
</evidence>
<sequence>MILTKSLKLKRGQRHNFLINRAPSL</sequence>
<name>A0A2P2LUS1_RHIMU</name>
<protein>
    <submittedName>
        <fullName evidence="1">Uncharacterized protein</fullName>
    </submittedName>
</protein>
<accession>A0A2P2LUS1</accession>
<dbReference type="EMBL" id="GGEC01041226">
    <property type="protein sequence ID" value="MBX21710.1"/>
    <property type="molecule type" value="Transcribed_RNA"/>
</dbReference>
<reference evidence="1" key="1">
    <citation type="submission" date="2018-02" db="EMBL/GenBank/DDBJ databases">
        <title>Rhizophora mucronata_Transcriptome.</title>
        <authorList>
            <person name="Meera S.P."/>
            <person name="Sreeshan A."/>
            <person name="Augustine A."/>
        </authorList>
    </citation>
    <scope>NUCLEOTIDE SEQUENCE</scope>
    <source>
        <tissue evidence="1">Leaf</tissue>
    </source>
</reference>